<evidence type="ECO:0000256" key="2">
    <source>
        <dbReference type="ARBA" id="ARBA00010072"/>
    </source>
</evidence>
<feature type="transmembrane region" description="Helical" evidence="9">
    <location>
        <begin position="197"/>
        <end position="220"/>
    </location>
</feature>
<feature type="transmembrane region" description="Helical" evidence="9">
    <location>
        <begin position="29"/>
        <end position="52"/>
    </location>
</feature>
<keyword evidence="8 9" id="KW-0472">Membrane</keyword>
<keyword evidence="6" id="KW-0029">Amino-acid transport</keyword>
<sequence>MQAMWDVFYEQFVTLGGYKNVLVGLRNTLIIAIAGLIIGIIIGTIVACVQVAGKRSQIARGFAVIGDIYTGIFRGTPIIIQLLVFHYIIFATIEIDGLIEAILVFGLNSGAYVSEIMRGGILSVDIGQTEAGRTLGLSYTATIIRIVFPQAIKNVIPTLGNEFIALTKDTSVAGYVATMDLTRAFRLIATANYEFTIPYLMLAVVYLVLIIIFTVIVRLVERRMRKSEKR</sequence>
<dbReference type="SUPFAM" id="SSF161098">
    <property type="entry name" value="MetI-like"/>
    <property type="match status" value="1"/>
</dbReference>
<evidence type="ECO:0000256" key="5">
    <source>
        <dbReference type="ARBA" id="ARBA00022692"/>
    </source>
</evidence>
<comment type="caution">
    <text evidence="11">The sequence shown here is derived from an EMBL/GenBank/DDBJ whole genome shotgun (WGS) entry which is preliminary data.</text>
</comment>
<dbReference type="AlphaFoldDB" id="A0A9D1Z7W1"/>
<accession>A0A9D1Z7W1</accession>
<evidence type="ECO:0000259" key="10">
    <source>
        <dbReference type="PROSITE" id="PS50928"/>
    </source>
</evidence>
<reference evidence="11" key="2">
    <citation type="submission" date="2021-04" db="EMBL/GenBank/DDBJ databases">
        <authorList>
            <person name="Gilroy R."/>
        </authorList>
    </citation>
    <scope>NUCLEOTIDE SEQUENCE</scope>
    <source>
        <strain evidence="11">CHK199-9574</strain>
    </source>
</reference>
<comment type="similarity">
    <text evidence="2">Belongs to the binding-protein-dependent transport system permease family. HisMQ subfamily.</text>
</comment>
<dbReference type="Proteomes" id="UP000824135">
    <property type="component" value="Unassembled WGS sequence"/>
</dbReference>
<name>A0A9D1Z7W1_9FIRM</name>
<evidence type="ECO:0000256" key="9">
    <source>
        <dbReference type="RuleBase" id="RU363032"/>
    </source>
</evidence>
<dbReference type="InterPro" id="IPR010065">
    <property type="entry name" value="AA_ABC_transptr_permease_3TM"/>
</dbReference>
<dbReference type="Gene3D" id="1.10.3720.10">
    <property type="entry name" value="MetI-like"/>
    <property type="match status" value="1"/>
</dbReference>
<dbReference type="PANTHER" id="PTHR30614:SF20">
    <property type="entry name" value="GLUTAMINE TRANSPORT SYSTEM PERMEASE PROTEIN GLNP"/>
    <property type="match status" value="1"/>
</dbReference>
<evidence type="ECO:0000256" key="6">
    <source>
        <dbReference type="ARBA" id="ARBA00022970"/>
    </source>
</evidence>
<protein>
    <submittedName>
        <fullName evidence="11">Amino acid ABC transporter permease</fullName>
    </submittedName>
</protein>
<feature type="transmembrane region" description="Helical" evidence="9">
    <location>
        <begin position="72"/>
        <end position="93"/>
    </location>
</feature>
<feature type="domain" description="ABC transmembrane type-1" evidence="10">
    <location>
        <begin position="25"/>
        <end position="217"/>
    </location>
</feature>
<dbReference type="NCBIfam" id="TIGR01726">
    <property type="entry name" value="HEQRo_perm_3TM"/>
    <property type="match status" value="1"/>
</dbReference>
<keyword evidence="4" id="KW-1003">Cell membrane</keyword>
<keyword evidence="5 9" id="KW-0812">Transmembrane</keyword>
<evidence type="ECO:0000256" key="1">
    <source>
        <dbReference type="ARBA" id="ARBA00004651"/>
    </source>
</evidence>
<keyword evidence="3 9" id="KW-0813">Transport</keyword>
<gene>
    <name evidence="11" type="ORF">H9728_05675</name>
</gene>
<comment type="subcellular location">
    <subcellularLocation>
        <location evidence="1 9">Cell membrane</location>
        <topology evidence="1 9">Multi-pass membrane protein</topology>
    </subcellularLocation>
</comment>
<evidence type="ECO:0000256" key="3">
    <source>
        <dbReference type="ARBA" id="ARBA00022448"/>
    </source>
</evidence>
<dbReference type="EMBL" id="DXCO01000037">
    <property type="protein sequence ID" value="HIY78515.1"/>
    <property type="molecule type" value="Genomic_DNA"/>
</dbReference>
<evidence type="ECO:0000256" key="8">
    <source>
        <dbReference type="ARBA" id="ARBA00023136"/>
    </source>
</evidence>
<dbReference type="GO" id="GO:0022857">
    <property type="term" value="F:transmembrane transporter activity"/>
    <property type="evidence" value="ECO:0007669"/>
    <property type="project" value="InterPro"/>
</dbReference>
<dbReference type="PANTHER" id="PTHR30614">
    <property type="entry name" value="MEMBRANE COMPONENT OF AMINO ACID ABC TRANSPORTER"/>
    <property type="match status" value="1"/>
</dbReference>
<evidence type="ECO:0000313" key="12">
    <source>
        <dbReference type="Proteomes" id="UP000824135"/>
    </source>
</evidence>
<evidence type="ECO:0000313" key="11">
    <source>
        <dbReference type="EMBL" id="HIY78515.1"/>
    </source>
</evidence>
<dbReference type="InterPro" id="IPR035906">
    <property type="entry name" value="MetI-like_sf"/>
</dbReference>
<dbReference type="Pfam" id="PF00528">
    <property type="entry name" value="BPD_transp_1"/>
    <property type="match status" value="1"/>
</dbReference>
<dbReference type="GO" id="GO:0043190">
    <property type="term" value="C:ATP-binding cassette (ABC) transporter complex"/>
    <property type="evidence" value="ECO:0007669"/>
    <property type="project" value="InterPro"/>
</dbReference>
<keyword evidence="7 9" id="KW-1133">Transmembrane helix</keyword>
<dbReference type="InterPro" id="IPR000515">
    <property type="entry name" value="MetI-like"/>
</dbReference>
<reference evidence="11" key="1">
    <citation type="journal article" date="2021" name="PeerJ">
        <title>Extensive microbial diversity within the chicken gut microbiome revealed by metagenomics and culture.</title>
        <authorList>
            <person name="Gilroy R."/>
            <person name="Ravi A."/>
            <person name="Getino M."/>
            <person name="Pursley I."/>
            <person name="Horton D.L."/>
            <person name="Alikhan N.F."/>
            <person name="Baker D."/>
            <person name="Gharbi K."/>
            <person name="Hall N."/>
            <person name="Watson M."/>
            <person name="Adriaenssens E.M."/>
            <person name="Foster-Nyarko E."/>
            <person name="Jarju S."/>
            <person name="Secka A."/>
            <person name="Antonio M."/>
            <person name="Oren A."/>
            <person name="Chaudhuri R.R."/>
            <person name="La Ragione R."/>
            <person name="Hildebrand F."/>
            <person name="Pallen M.J."/>
        </authorList>
    </citation>
    <scope>NUCLEOTIDE SEQUENCE</scope>
    <source>
        <strain evidence="11">CHK199-9574</strain>
    </source>
</reference>
<dbReference type="GO" id="GO:0006865">
    <property type="term" value="P:amino acid transport"/>
    <property type="evidence" value="ECO:0007669"/>
    <property type="project" value="UniProtKB-KW"/>
</dbReference>
<proteinExistence type="inferred from homology"/>
<evidence type="ECO:0000256" key="7">
    <source>
        <dbReference type="ARBA" id="ARBA00022989"/>
    </source>
</evidence>
<dbReference type="InterPro" id="IPR043429">
    <property type="entry name" value="ArtM/GltK/GlnP/TcyL/YhdX-like"/>
</dbReference>
<organism evidence="11 12">
    <name type="scientific">Candidatus Borkfalkia excrementavium</name>
    <dbReference type="NCBI Taxonomy" id="2838505"/>
    <lineage>
        <taxon>Bacteria</taxon>
        <taxon>Bacillati</taxon>
        <taxon>Bacillota</taxon>
        <taxon>Clostridia</taxon>
        <taxon>Christensenellales</taxon>
        <taxon>Christensenellaceae</taxon>
        <taxon>Candidatus Borkfalkia</taxon>
    </lineage>
</organism>
<dbReference type="CDD" id="cd06261">
    <property type="entry name" value="TM_PBP2"/>
    <property type="match status" value="1"/>
</dbReference>
<dbReference type="PROSITE" id="PS50928">
    <property type="entry name" value="ABC_TM1"/>
    <property type="match status" value="1"/>
</dbReference>
<evidence type="ECO:0000256" key="4">
    <source>
        <dbReference type="ARBA" id="ARBA00022475"/>
    </source>
</evidence>